<evidence type="ECO:0000256" key="1">
    <source>
        <dbReference type="SAM" id="SignalP"/>
    </source>
</evidence>
<evidence type="ECO:0000313" key="3">
    <source>
        <dbReference type="Proteomes" id="UP000193920"/>
    </source>
</evidence>
<feature type="chain" id="PRO_5012553503" description="Secreted protein" evidence="1">
    <location>
        <begin position="19"/>
        <end position="184"/>
    </location>
</feature>
<gene>
    <name evidence="2" type="ORF">LY90DRAFT_102822</name>
</gene>
<keyword evidence="1" id="KW-0732">Signal</keyword>
<keyword evidence="3" id="KW-1185">Reference proteome</keyword>
<name>A0A1Y2AWG8_9FUNG</name>
<organism evidence="2 3">
    <name type="scientific">Neocallimastix californiae</name>
    <dbReference type="NCBI Taxonomy" id="1754190"/>
    <lineage>
        <taxon>Eukaryota</taxon>
        <taxon>Fungi</taxon>
        <taxon>Fungi incertae sedis</taxon>
        <taxon>Chytridiomycota</taxon>
        <taxon>Chytridiomycota incertae sedis</taxon>
        <taxon>Neocallimastigomycetes</taxon>
        <taxon>Neocallimastigales</taxon>
        <taxon>Neocallimastigaceae</taxon>
        <taxon>Neocallimastix</taxon>
    </lineage>
</organism>
<dbReference type="Proteomes" id="UP000193920">
    <property type="component" value="Unassembled WGS sequence"/>
</dbReference>
<sequence>MKFSTAIVALFAAASTIAAPVNTFDQCQKEVFSVTSACTAEVGEDRVQACADSLSEKCQNFFNSPLKYITQCQNITEQQKTYLEEFVNERHADNNLYCHKNPDGKYCAFGDVLITDKKLTEDDFKNAIKASCDCHECVSLTIESIKNTITAAKYRKDTQSTYLNWYKNGLAYLQSEECLAHAHH</sequence>
<comment type="caution">
    <text evidence="2">The sequence shown here is derived from an EMBL/GenBank/DDBJ whole genome shotgun (WGS) entry which is preliminary data.</text>
</comment>
<accession>A0A1Y2AWG8</accession>
<dbReference type="AlphaFoldDB" id="A0A1Y2AWG8"/>
<evidence type="ECO:0008006" key="4">
    <source>
        <dbReference type="Google" id="ProtNLM"/>
    </source>
</evidence>
<evidence type="ECO:0000313" key="2">
    <source>
        <dbReference type="EMBL" id="ORY26640.1"/>
    </source>
</evidence>
<feature type="signal peptide" evidence="1">
    <location>
        <begin position="1"/>
        <end position="18"/>
    </location>
</feature>
<proteinExistence type="predicted"/>
<protein>
    <recommendedName>
        <fullName evidence="4">Secreted protein</fullName>
    </recommendedName>
</protein>
<reference evidence="2 3" key="1">
    <citation type="submission" date="2016-08" db="EMBL/GenBank/DDBJ databases">
        <title>A Parts List for Fungal Cellulosomes Revealed by Comparative Genomics.</title>
        <authorList>
            <consortium name="DOE Joint Genome Institute"/>
            <person name="Haitjema C.H."/>
            <person name="Gilmore S.P."/>
            <person name="Henske J.K."/>
            <person name="Solomon K.V."/>
            <person name="De Groot R."/>
            <person name="Kuo A."/>
            <person name="Mondo S.J."/>
            <person name="Salamov A.A."/>
            <person name="Labutti K."/>
            <person name="Zhao Z."/>
            <person name="Chiniquy J."/>
            <person name="Barry K."/>
            <person name="Brewer H.M."/>
            <person name="Purvine S.O."/>
            <person name="Wright A.T."/>
            <person name="Boxma B."/>
            <person name="Van Alen T."/>
            <person name="Hackstein J.H."/>
            <person name="Baker S.E."/>
            <person name="Grigoriev I.V."/>
            <person name="O'Malley M.A."/>
        </authorList>
    </citation>
    <scope>NUCLEOTIDE SEQUENCE [LARGE SCALE GENOMIC DNA]</scope>
    <source>
        <strain evidence="2 3">G1</strain>
    </source>
</reference>
<dbReference type="EMBL" id="MCOG01000200">
    <property type="protein sequence ID" value="ORY26640.1"/>
    <property type="molecule type" value="Genomic_DNA"/>
</dbReference>
<dbReference type="OrthoDB" id="2126138at2759"/>